<feature type="region of interest" description="Disordered" evidence="1">
    <location>
        <begin position="190"/>
        <end position="215"/>
    </location>
</feature>
<reference evidence="2" key="1">
    <citation type="journal article" date="2021" name="Proc. Natl. Acad. Sci. U.S.A.">
        <title>A Catalog of Tens of Thousands of Viruses from Human Metagenomes Reveals Hidden Associations with Chronic Diseases.</title>
        <authorList>
            <person name="Tisza M.J."/>
            <person name="Buck C.B."/>
        </authorList>
    </citation>
    <scope>NUCLEOTIDE SEQUENCE</scope>
    <source>
        <strain evidence="2">CtPNe1</strain>
    </source>
</reference>
<dbReference type="SUPFAM" id="SSF48695">
    <property type="entry name" value="Multiheme cytochromes"/>
    <property type="match status" value="1"/>
</dbReference>
<proteinExistence type="predicted"/>
<accession>A0A8D9UJ07</accession>
<dbReference type="GO" id="GO:0004519">
    <property type="term" value="F:endonuclease activity"/>
    <property type="evidence" value="ECO:0007669"/>
    <property type="project" value="UniProtKB-KW"/>
</dbReference>
<feature type="compositionally biased region" description="Polar residues" evidence="1">
    <location>
        <begin position="195"/>
        <end position="207"/>
    </location>
</feature>
<name>A0A8D9UJ07_9VIRU</name>
<sequence length="215" mass="25244">MRMYYRRKEAGLCVNCGKPLDIAGVKCSKCHDRANKDRRELISWYKENRICPTCRKNSLFGDEKMCIECSAKRYTQRMSRYNANPEKFKEKDRIEQKSKYQRRSNNGLCVYCGKVKADEGYKTCSKCRNKLKIKKRIRDAKKGLKLDAKREWVMNGKCWFCGEPVYNHSKLCKKHYNKSLEYAKKSKEARIKNEQVGTTKISGTNDESSIKQAEE</sequence>
<keyword evidence="2" id="KW-0255">Endonuclease</keyword>
<evidence type="ECO:0000256" key="1">
    <source>
        <dbReference type="SAM" id="MobiDB-lite"/>
    </source>
</evidence>
<dbReference type="InterPro" id="IPR036280">
    <property type="entry name" value="Multihaem_cyt_sf"/>
</dbReference>
<organism evidence="2">
    <name type="scientific">Bacteriophage sp</name>
    <dbReference type="NCBI Taxonomy" id="38018"/>
    <lineage>
        <taxon>Viruses</taxon>
    </lineage>
</organism>
<keyword evidence="2" id="KW-0540">Nuclease</keyword>
<dbReference type="EMBL" id="BK029947">
    <property type="protein sequence ID" value="DAD56965.1"/>
    <property type="molecule type" value="Genomic_DNA"/>
</dbReference>
<evidence type="ECO:0000313" key="2">
    <source>
        <dbReference type="EMBL" id="DAD56965.1"/>
    </source>
</evidence>
<protein>
    <submittedName>
        <fullName evidence="2">Restriction endonuclease</fullName>
    </submittedName>
</protein>
<keyword evidence="2" id="KW-0378">Hydrolase</keyword>